<keyword evidence="2" id="KW-1185">Reference proteome</keyword>
<gene>
    <name evidence="1" type="ORF">OL599_05045</name>
</gene>
<dbReference type="EMBL" id="JAPDNT010000002">
    <property type="protein sequence ID" value="MCW3473937.1"/>
    <property type="molecule type" value="Genomic_DNA"/>
</dbReference>
<dbReference type="Proteomes" id="UP001165679">
    <property type="component" value="Unassembled WGS sequence"/>
</dbReference>
<dbReference type="AlphaFoldDB" id="A0AA41YR17"/>
<reference evidence="1" key="2">
    <citation type="submission" date="2022-10" db="EMBL/GenBank/DDBJ databases">
        <authorList>
            <person name="Trinh H.N."/>
        </authorList>
    </citation>
    <scope>NUCLEOTIDE SEQUENCE</scope>
    <source>
        <strain evidence="1">RN2-1</strain>
    </source>
</reference>
<organism evidence="1 2">
    <name type="scientific">Limobrevibacterium gyesilva</name>
    <dbReference type="NCBI Taxonomy" id="2991712"/>
    <lineage>
        <taxon>Bacteria</taxon>
        <taxon>Pseudomonadati</taxon>
        <taxon>Pseudomonadota</taxon>
        <taxon>Alphaproteobacteria</taxon>
        <taxon>Acetobacterales</taxon>
        <taxon>Acetobacteraceae</taxon>
        <taxon>Limobrevibacterium</taxon>
    </lineage>
</organism>
<protein>
    <submittedName>
        <fullName evidence="1">Uncharacterized protein</fullName>
    </submittedName>
</protein>
<evidence type="ECO:0000313" key="2">
    <source>
        <dbReference type="Proteomes" id="UP001165679"/>
    </source>
</evidence>
<accession>A0AA41YR17</accession>
<proteinExistence type="predicted"/>
<evidence type="ECO:0000313" key="1">
    <source>
        <dbReference type="EMBL" id="MCW3473937.1"/>
    </source>
</evidence>
<reference evidence="1" key="1">
    <citation type="submission" date="2022-09" db="EMBL/GenBank/DDBJ databases">
        <title>Rhodovastum sp. nov. RN2-1 isolated from soil in Seongnam, South Korea.</title>
        <authorList>
            <person name="Le N.T."/>
        </authorList>
    </citation>
    <scope>NUCLEOTIDE SEQUENCE</scope>
    <source>
        <strain evidence="1">RN2-1</strain>
    </source>
</reference>
<dbReference type="RefSeq" id="WP_264712556.1">
    <property type="nucleotide sequence ID" value="NZ_JAPDNT010000002.1"/>
</dbReference>
<comment type="caution">
    <text evidence="1">The sequence shown here is derived from an EMBL/GenBank/DDBJ whole genome shotgun (WGS) entry which is preliminary data.</text>
</comment>
<sequence length="88" mass="8916">MLKVAVVVMGVMIVAGVATLAVVLAQRVLAVPGPAAQAVLDEPEGTRIVGVSALPDRLALQLQGGGPDRVVVVDLRSGRVLGRAALAR</sequence>
<name>A0AA41YR17_9PROT</name>